<sequence>MLSMLTNVQALVQATDGRYASDQELMFFQQYLGSVSTRLRAYQKIQGAEQQIINQVLTRLKVRKPDIFLVGGQDLAAKWQRDTVRVLRYSATALLLDDSERFKDTLLLWFQTIMRAFGAQESCDLTYTVMQEVMTQHLNAEELRLFLPLLELSRTILGGSI</sequence>
<dbReference type="AlphaFoldDB" id="A0A1U7J5S3"/>
<evidence type="ECO:0000313" key="5">
    <source>
        <dbReference type="Proteomes" id="UP000185557"/>
    </source>
</evidence>
<comment type="caution">
    <text evidence="4">The sequence shown here is derived from an EMBL/GenBank/DDBJ whole genome shotgun (WGS) entry which is preliminary data.</text>
</comment>
<dbReference type="GO" id="GO:0030089">
    <property type="term" value="C:phycobilisome"/>
    <property type="evidence" value="ECO:0007669"/>
    <property type="project" value="InterPro"/>
</dbReference>
<dbReference type="SUPFAM" id="SSF46458">
    <property type="entry name" value="Globin-like"/>
    <property type="match status" value="1"/>
</dbReference>
<evidence type="ECO:0000256" key="1">
    <source>
        <dbReference type="ARBA" id="ARBA00008182"/>
    </source>
</evidence>
<dbReference type="InterPro" id="IPR012128">
    <property type="entry name" value="Phycobilisome_asu/bsu"/>
</dbReference>
<dbReference type="GO" id="GO:0015979">
    <property type="term" value="P:photosynthesis"/>
    <property type="evidence" value="ECO:0007669"/>
    <property type="project" value="InterPro"/>
</dbReference>
<accession>A0A1U7J5S3</accession>
<dbReference type="STRING" id="549789.NIES30_11405"/>
<dbReference type="Pfam" id="PF00502">
    <property type="entry name" value="Phycobilisome"/>
    <property type="match status" value="1"/>
</dbReference>
<gene>
    <name evidence="4" type="ORF">NIES30_11405</name>
</gene>
<evidence type="ECO:0000256" key="3">
    <source>
        <dbReference type="ARBA" id="ARBA00023307"/>
    </source>
</evidence>
<dbReference type="Proteomes" id="UP000185557">
    <property type="component" value="Unassembled WGS sequence"/>
</dbReference>
<comment type="similarity">
    <text evidence="1">Belongs to the phycobiliprotein family.</text>
</comment>
<dbReference type="EMBL" id="MRCG01000007">
    <property type="protein sequence ID" value="OKH48098.1"/>
    <property type="molecule type" value="Genomic_DNA"/>
</dbReference>
<name>A0A1U7J5S3_9CYAN</name>
<evidence type="ECO:0000256" key="2">
    <source>
        <dbReference type="ARBA" id="ARBA00022991"/>
    </source>
</evidence>
<protein>
    <submittedName>
        <fullName evidence="4">Phycobilisome protein</fullName>
    </submittedName>
</protein>
<keyword evidence="3" id="KW-0089">Bile pigment</keyword>
<dbReference type="InterPro" id="IPR038719">
    <property type="entry name" value="Phycobilisome_asu/bsu_sf"/>
</dbReference>
<organism evidence="4 5">
    <name type="scientific">Phormidium tenue NIES-30</name>
    <dbReference type="NCBI Taxonomy" id="549789"/>
    <lineage>
        <taxon>Bacteria</taxon>
        <taxon>Bacillati</taxon>
        <taxon>Cyanobacteriota</taxon>
        <taxon>Cyanophyceae</taxon>
        <taxon>Oscillatoriophycideae</taxon>
        <taxon>Oscillatoriales</taxon>
        <taxon>Oscillatoriaceae</taxon>
        <taxon>Phormidium</taxon>
    </lineage>
</organism>
<keyword evidence="5" id="KW-1185">Reference proteome</keyword>
<reference evidence="4 5" key="1">
    <citation type="submission" date="2016-11" db="EMBL/GenBank/DDBJ databases">
        <title>Draft Genome Sequences of Nine Cyanobacterial Strains from Diverse Habitats.</title>
        <authorList>
            <person name="Zhu T."/>
            <person name="Hou S."/>
            <person name="Lu X."/>
            <person name="Hess W.R."/>
        </authorList>
    </citation>
    <scope>NUCLEOTIDE SEQUENCE [LARGE SCALE GENOMIC DNA]</scope>
    <source>
        <strain evidence="4 5">NIES-30</strain>
    </source>
</reference>
<dbReference type="CDD" id="cd08919">
    <property type="entry name" value="PBP-like"/>
    <property type="match status" value="1"/>
</dbReference>
<proteinExistence type="inferred from homology"/>
<dbReference type="Gene3D" id="1.10.490.20">
    <property type="entry name" value="Phycocyanins"/>
    <property type="match status" value="1"/>
</dbReference>
<dbReference type="InterPro" id="IPR009050">
    <property type="entry name" value="Globin-like_sf"/>
</dbReference>
<evidence type="ECO:0000313" key="4">
    <source>
        <dbReference type="EMBL" id="OKH48098.1"/>
    </source>
</evidence>
<keyword evidence="2" id="KW-0157">Chromophore</keyword>